<dbReference type="InParanoid" id="A0A673BU56"/>
<evidence type="ECO:0000313" key="3">
    <source>
        <dbReference type="Ensembl" id="ENSSORP00005043713.1"/>
    </source>
</evidence>
<feature type="domain" description="Tudor" evidence="2">
    <location>
        <begin position="763"/>
        <end position="819"/>
    </location>
</feature>
<dbReference type="FunFam" id="2.30.30.140:FF:000018">
    <property type="entry name" value="Serine/threonine-protein kinase 31"/>
    <property type="match status" value="1"/>
</dbReference>
<feature type="compositionally biased region" description="Basic and acidic residues" evidence="1">
    <location>
        <begin position="971"/>
        <end position="983"/>
    </location>
</feature>
<protein>
    <recommendedName>
        <fullName evidence="2">Tudor domain-containing protein</fullName>
    </recommendedName>
</protein>
<evidence type="ECO:0000256" key="1">
    <source>
        <dbReference type="SAM" id="MobiDB-lite"/>
    </source>
</evidence>
<accession>A0A673BU56</accession>
<dbReference type="InterPro" id="IPR002999">
    <property type="entry name" value="Tudor"/>
</dbReference>
<reference evidence="3" key="1">
    <citation type="submission" date="2019-06" db="EMBL/GenBank/DDBJ databases">
        <authorList>
            <consortium name="Wellcome Sanger Institute Data Sharing"/>
        </authorList>
    </citation>
    <scope>NUCLEOTIDE SEQUENCE [LARGE SCALE GENOMIC DNA]</scope>
</reference>
<dbReference type="PROSITE" id="PS50304">
    <property type="entry name" value="TUDOR"/>
    <property type="match status" value="5"/>
</dbReference>
<keyword evidence="4" id="KW-1185">Reference proteome</keyword>
<dbReference type="InterPro" id="IPR050621">
    <property type="entry name" value="Tudor_domain_containing"/>
</dbReference>
<feature type="region of interest" description="Disordered" evidence="1">
    <location>
        <begin position="904"/>
        <end position="994"/>
    </location>
</feature>
<evidence type="ECO:0000313" key="4">
    <source>
        <dbReference type="Proteomes" id="UP000472271"/>
    </source>
</evidence>
<reference evidence="3" key="3">
    <citation type="submission" date="2025-09" db="UniProtKB">
        <authorList>
            <consortium name="Ensembl"/>
        </authorList>
    </citation>
    <scope>IDENTIFICATION</scope>
</reference>
<reference evidence="3" key="2">
    <citation type="submission" date="2025-08" db="UniProtKB">
        <authorList>
            <consortium name="Ensembl"/>
        </authorList>
    </citation>
    <scope>IDENTIFICATION</scope>
</reference>
<feature type="domain" description="Tudor" evidence="2">
    <location>
        <begin position="1281"/>
        <end position="1339"/>
    </location>
</feature>
<dbReference type="InterPro" id="IPR035437">
    <property type="entry name" value="SNase_OB-fold_sf"/>
</dbReference>
<evidence type="ECO:0000259" key="2">
    <source>
        <dbReference type="PROSITE" id="PS50304"/>
    </source>
</evidence>
<dbReference type="Proteomes" id="UP000472271">
    <property type="component" value="Chromosome 22"/>
</dbReference>
<dbReference type="GO" id="GO:0030719">
    <property type="term" value="P:P granule organization"/>
    <property type="evidence" value="ECO:0007669"/>
    <property type="project" value="TreeGrafter"/>
</dbReference>
<dbReference type="GO" id="GO:0007283">
    <property type="term" value="P:spermatogenesis"/>
    <property type="evidence" value="ECO:0007669"/>
    <property type="project" value="TreeGrafter"/>
</dbReference>
<feature type="compositionally biased region" description="Polar residues" evidence="1">
    <location>
        <begin position="904"/>
        <end position="947"/>
    </location>
</feature>
<sequence length="1460" mass="163697">MCSLPGLPTPGSEIHVLVTRVNLNPNYGLVELWINMNDGKEHVYEQMRKEIQIPERKFCGLEGKPGEYCLVCISDTWHRAQIVSIENGSYTVFLIDQAQPYKATNEALAWGHRRYFHLSPETESCILANVLSTEEKWPEKATQFLNSLPGKKFKGLAQHLLLPDRIIVLDIPAVSKNMCEVGVAREISGDEFKCLVLKCLNIPKADTFEACSITQKQNLNVSNQLENYSQYFYPDLLTNTFESVKVTEVIDPQNIFCELLIFSKALKILLEQIHQNYEGSSDFGEAQPQTCGAPCASKGADGRWRRSVLRQNLVTSDGAVEVMHVDEGRTEVVPIRNIRALHGKFLRMPVVTYLCSLNGVKDDGTGWTEDQTDYLKSLICTWTLVARFDHHNLPQNKYDVTLYAVNAACINDCFLKKTGLFVPTSFMRSDKDRHFVQKNLCLDALQDETLTRIKSLQDNGEINDVANDDKTDKSLQHSYSVIQSSGHLSTHCPSDVEDGLDALTVGSSVNVRISCIESLQKFWCQLAESEGRLEVLMQDLQTHYASAHPQPLVESTYIARNPDNGMWYRARITADHHSPVVQVRFIDYGLTKNIPLQDLCLIDPTFLKLNAQVFQCRLFSPAPTGLPAFMCTGGALAEFQEFVDLAASPNKLKCVIKAVICDEEGLPLKVVDIQTPSESASKLLAQKCADAEAHVKDPPQIPSDAYTCSTDNTDLGTKEDVLITSSENVNNFYCQLKRNSYLVDKVTENIKQLVSHPLRTDGPIGLNTICLVKYTDNQWYRGQVTEMSPELKVHCVDYGDTLEVNKSDICLLPPEATVARSIPVLAIPLGLSDIPDDVPEEVNHWFANTAVGKTWTISVVGKKGAEGKLIVELSQGSLNVNVMVREKIANITGQKMTSVIRWSNQQLSTSPKQARVSARNNLTPEDTDLSPSTGIPKLNSPQTSTESHGSDGVCSRDGPKTNLQYKSHVSAAEDQKTLDEGRKANSAATLQTSPPSCQERNLNVCVYKKPNLFKDKLEEVYASFIDGPHYFWCQYSNTEVLNKVSRIAQEVGQVKQDLMFPETLVPGSPCLALFSDDQWYRAQVIDRTDETVHVVFVDYGNESEVTITDVRALNSSLLEDAPQAFLCSLEGFDKSKGFWDDAVHDYFHSLLVDKRLQVTVFNVEDQSEINLPQYEVQIHCDDVVVHKVMQKYWTPNNKEHAEAKRPPTEQSEQPHGAEVNVNMCLYKEPELVKNILEVYASCIVGPHYFWCQFANTDRLSKVSILAQEVGQAYENVTIPGTLGPGSPCLALFSTDKQWYRALVMDRTDHTVHVVFIDYGNESEVNIKDVKPLPLSLLEEIPQAFLCSLNGFDESRGSWNDEVFDEFYNLLADKPLLIKVDNMKNNSEIAVPQFEVQIKSEGMLVNKLVEKYWTELDTDHPVAERLVDWNHCGSLNTNTGSRYSLPGESHNLRSSSDSFWV</sequence>
<dbReference type="PANTHER" id="PTHR22948:SF15">
    <property type="entry name" value="TUDOR DOMAIN-CONTAINING PROTEIN 6"/>
    <property type="match status" value="1"/>
</dbReference>
<feature type="region of interest" description="Disordered" evidence="1">
    <location>
        <begin position="1196"/>
        <end position="1215"/>
    </location>
</feature>
<organism evidence="3 4">
    <name type="scientific">Sphaeramia orbicularis</name>
    <name type="common">orbiculate cardinalfish</name>
    <dbReference type="NCBI Taxonomy" id="375764"/>
    <lineage>
        <taxon>Eukaryota</taxon>
        <taxon>Metazoa</taxon>
        <taxon>Chordata</taxon>
        <taxon>Craniata</taxon>
        <taxon>Vertebrata</taxon>
        <taxon>Euteleostomi</taxon>
        <taxon>Actinopterygii</taxon>
        <taxon>Neopterygii</taxon>
        <taxon>Teleostei</taxon>
        <taxon>Neoteleostei</taxon>
        <taxon>Acanthomorphata</taxon>
        <taxon>Gobiaria</taxon>
        <taxon>Kurtiformes</taxon>
        <taxon>Apogonoidei</taxon>
        <taxon>Apogonidae</taxon>
        <taxon>Apogoninae</taxon>
        <taxon>Sphaeramia</taxon>
    </lineage>
</organism>
<dbReference type="Ensembl" id="ENSSORT00005044824.1">
    <property type="protein sequence ID" value="ENSSORP00005043713.1"/>
    <property type="gene ID" value="ENSSORG00005020184.1"/>
</dbReference>
<dbReference type="GO" id="GO:0043186">
    <property type="term" value="C:P granule"/>
    <property type="evidence" value="ECO:0007669"/>
    <property type="project" value="TreeGrafter"/>
</dbReference>
<dbReference type="Gene3D" id="2.30.30.140">
    <property type="match status" value="5"/>
</dbReference>
<name>A0A673BU56_9TELE</name>
<feature type="domain" description="Tudor" evidence="2">
    <location>
        <begin position="550"/>
        <end position="609"/>
    </location>
</feature>
<dbReference type="SUPFAM" id="SSF63748">
    <property type="entry name" value="Tudor/PWWP/MBT"/>
    <property type="match status" value="6"/>
</dbReference>
<dbReference type="GO" id="GO:0034587">
    <property type="term" value="P:piRNA processing"/>
    <property type="evidence" value="ECO:0007669"/>
    <property type="project" value="TreeGrafter"/>
</dbReference>
<dbReference type="PANTHER" id="PTHR22948">
    <property type="entry name" value="TUDOR DOMAIN CONTAINING PROTEIN"/>
    <property type="match status" value="1"/>
</dbReference>
<dbReference type="SMART" id="SM00333">
    <property type="entry name" value="TUDOR"/>
    <property type="match status" value="6"/>
</dbReference>
<feature type="domain" description="Tudor" evidence="2">
    <location>
        <begin position="288"/>
        <end position="348"/>
    </location>
</feature>
<feature type="domain" description="Tudor" evidence="2">
    <location>
        <begin position="1063"/>
        <end position="1120"/>
    </location>
</feature>
<feature type="compositionally biased region" description="Basic and acidic residues" evidence="1">
    <location>
        <begin position="1197"/>
        <end position="1207"/>
    </location>
</feature>
<proteinExistence type="predicted"/>
<dbReference type="Pfam" id="PF00567">
    <property type="entry name" value="TUDOR"/>
    <property type="match status" value="5"/>
</dbReference>
<dbReference type="Gene3D" id="2.40.50.90">
    <property type="match status" value="5"/>
</dbReference>